<dbReference type="WBParaSite" id="EVEC_0000662801-mRNA-1">
    <property type="protein sequence ID" value="EVEC_0000662801-mRNA-1"/>
    <property type="gene ID" value="EVEC_0000662801"/>
</dbReference>
<dbReference type="SMART" id="SM00430">
    <property type="entry name" value="HOLI"/>
    <property type="match status" value="1"/>
</dbReference>
<evidence type="ECO:0000256" key="3">
    <source>
        <dbReference type="ARBA" id="ARBA00022723"/>
    </source>
</evidence>
<dbReference type="InterPro" id="IPR000536">
    <property type="entry name" value="Nucl_hrmn_rcpt_lig-bd"/>
</dbReference>
<evidence type="ECO:0000313" key="14">
    <source>
        <dbReference type="EMBL" id="VDD91451.1"/>
    </source>
</evidence>
<proteinExistence type="inferred from homology"/>
<keyword evidence="6 11" id="KW-0805">Transcription regulation</keyword>
<evidence type="ECO:0000256" key="1">
    <source>
        <dbReference type="ARBA" id="ARBA00004123"/>
    </source>
</evidence>
<sequence length="468" mass="53050">MDEGMETASKASVIYNASGKGSPSSDPEAQQPQQQLLQLCVVCGDVSDGPHFGAVACRACAAFFRRTVSLKLEYTCRANSNCQIDKCGFVIIVSCSKMTVQLPRDGIGKHTNVTKNRKERSHMKKPSDGEYINLTRHADQIFPNDERPHYPTKLSLAELCPAHHVDESELAYLCKMSEGYHHFLAIRRATQSLNGGGNVFNAFCSTGEPQMTNYDEAKRCCKMESHILTDIVNEYFPPFNELPVSDKITVFKNFYSYFAYAARSFATYETFGKDDDEDDRILMHEGGFIKLSELEKFYENTVKCTADPKDAARIFLPAQRYILEVVVSHMRRIKMVEAEFLALTGMLLWNDCLSFFSFRLGSFELFHKKTTLNNAEEPIERHISLKKLVLCSSVARSLFECLLQLYNFPGHLFAQGIIGLEAVNRITNIMLLLPKIQKATWDMNLNFEMAAIFNIFEADECCKDFSLQ</sequence>
<name>A0A0N4V8F2_ENTVE</name>
<dbReference type="GO" id="GO:0000978">
    <property type="term" value="F:RNA polymerase II cis-regulatory region sequence-specific DNA binding"/>
    <property type="evidence" value="ECO:0007669"/>
    <property type="project" value="InterPro"/>
</dbReference>
<feature type="domain" description="Nuclear receptor" evidence="12">
    <location>
        <begin position="37"/>
        <end position="116"/>
    </location>
</feature>
<keyword evidence="7 11" id="KW-0238">DNA-binding</keyword>
<dbReference type="PANTHER" id="PTHR46011">
    <property type="entry name" value="NUCLEAR HORMONE RECEPTOR FAMILY MEMBER NHR-86-RELATED"/>
    <property type="match status" value="1"/>
</dbReference>
<dbReference type="Pfam" id="PF00104">
    <property type="entry name" value="Hormone_recep"/>
    <property type="match status" value="1"/>
</dbReference>
<dbReference type="InterPro" id="IPR001628">
    <property type="entry name" value="Znf_hrmn_rcpt"/>
</dbReference>
<dbReference type="SUPFAM" id="SSF57716">
    <property type="entry name" value="Glucocorticoid receptor-like (DNA-binding domain)"/>
    <property type="match status" value="1"/>
</dbReference>
<dbReference type="PROSITE" id="PS51030">
    <property type="entry name" value="NUCLEAR_REC_DBD_2"/>
    <property type="match status" value="1"/>
</dbReference>
<reference evidence="16" key="1">
    <citation type="submission" date="2017-02" db="UniProtKB">
        <authorList>
            <consortium name="WormBaseParasite"/>
        </authorList>
    </citation>
    <scope>IDENTIFICATION</scope>
</reference>
<evidence type="ECO:0000259" key="13">
    <source>
        <dbReference type="PROSITE" id="PS51843"/>
    </source>
</evidence>
<dbReference type="Proteomes" id="UP000274131">
    <property type="component" value="Unassembled WGS sequence"/>
</dbReference>
<feature type="domain" description="NR LBD" evidence="13">
    <location>
        <begin position="178"/>
        <end position="468"/>
    </location>
</feature>
<comment type="similarity">
    <text evidence="2 11">Belongs to the nuclear hormone receptor family.</text>
</comment>
<dbReference type="AlphaFoldDB" id="A0A0N4V8F2"/>
<keyword evidence="8 11" id="KW-0804">Transcription</keyword>
<keyword evidence="9 11" id="KW-0675">Receptor</keyword>
<keyword evidence="10 11" id="KW-0539">Nucleus</keyword>
<dbReference type="PRINTS" id="PR00047">
    <property type="entry name" value="STROIDFINGER"/>
</dbReference>
<keyword evidence="3 11" id="KW-0479">Metal-binding</keyword>
<evidence type="ECO:0000256" key="2">
    <source>
        <dbReference type="ARBA" id="ARBA00005993"/>
    </source>
</evidence>
<dbReference type="PROSITE" id="PS00031">
    <property type="entry name" value="NUCLEAR_REC_DBD_1"/>
    <property type="match status" value="1"/>
</dbReference>
<reference evidence="14 15" key="2">
    <citation type="submission" date="2018-10" db="EMBL/GenBank/DDBJ databases">
        <authorList>
            <consortium name="Pathogen Informatics"/>
        </authorList>
    </citation>
    <scope>NUCLEOTIDE SEQUENCE [LARGE SCALE GENOMIC DNA]</scope>
</reference>
<dbReference type="InterPro" id="IPR013088">
    <property type="entry name" value="Znf_NHR/GATA"/>
</dbReference>
<organism evidence="16">
    <name type="scientific">Enterobius vermicularis</name>
    <name type="common">Human pinworm</name>
    <dbReference type="NCBI Taxonomy" id="51028"/>
    <lineage>
        <taxon>Eukaryota</taxon>
        <taxon>Metazoa</taxon>
        <taxon>Ecdysozoa</taxon>
        <taxon>Nematoda</taxon>
        <taxon>Chromadorea</taxon>
        <taxon>Rhabditida</taxon>
        <taxon>Spirurina</taxon>
        <taxon>Oxyuridomorpha</taxon>
        <taxon>Oxyuroidea</taxon>
        <taxon>Oxyuridae</taxon>
        <taxon>Enterobius</taxon>
    </lineage>
</organism>
<dbReference type="GO" id="GO:0003700">
    <property type="term" value="F:DNA-binding transcription factor activity"/>
    <property type="evidence" value="ECO:0007669"/>
    <property type="project" value="InterPro"/>
</dbReference>
<evidence type="ECO:0000256" key="7">
    <source>
        <dbReference type="ARBA" id="ARBA00023125"/>
    </source>
</evidence>
<dbReference type="CDD" id="cd06960">
    <property type="entry name" value="NR_DBD_HNF4A"/>
    <property type="match status" value="1"/>
</dbReference>
<accession>A0A0N4V8F2</accession>
<dbReference type="OrthoDB" id="5771769at2759"/>
<dbReference type="Gene3D" id="1.10.565.10">
    <property type="entry name" value="Retinoid X Receptor"/>
    <property type="match status" value="1"/>
</dbReference>
<dbReference type="PROSITE" id="PS51843">
    <property type="entry name" value="NR_LBD"/>
    <property type="match status" value="1"/>
</dbReference>
<dbReference type="InterPro" id="IPR035500">
    <property type="entry name" value="NHR-like_dom_sf"/>
</dbReference>
<dbReference type="Gene3D" id="3.30.50.10">
    <property type="entry name" value="Erythroid Transcription Factor GATA-1, subunit A"/>
    <property type="match status" value="1"/>
</dbReference>
<evidence type="ECO:0000256" key="6">
    <source>
        <dbReference type="ARBA" id="ARBA00023015"/>
    </source>
</evidence>
<evidence type="ECO:0000256" key="10">
    <source>
        <dbReference type="ARBA" id="ARBA00023242"/>
    </source>
</evidence>
<evidence type="ECO:0000256" key="8">
    <source>
        <dbReference type="ARBA" id="ARBA00023163"/>
    </source>
</evidence>
<dbReference type="InterPro" id="IPR049636">
    <property type="entry name" value="HNF4-like_DBD"/>
</dbReference>
<dbReference type="GO" id="GO:0005634">
    <property type="term" value="C:nucleus"/>
    <property type="evidence" value="ECO:0007669"/>
    <property type="project" value="UniProtKB-SubCell"/>
</dbReference>
<keyword evidence="5 11" id="KW-0862">Zinc</keyword>
<gene>
    <name evidence="14" type="ORF">EVEC_LOCUS6202</name>
</gene>
<comment type="subcellular location">
    <subcellularLocation>
        <location evidence="1 11">Nucleus</location>
    </subcellularLocation>
</comment>
<evidence type="ECO:0000259" key="12">
    <source>
        <dbReference type="PROSITE" id="PS51030"/>
    </source>
</evidence>
<evidence type="ECO:0000256" key="5">
    <source>
        <dbReference type="ARBA" id="ARBA00022833"/>
    </source>
</evidence>
<evidence type="ECO:0000313" key="16">
    <source>
        <dbReference type="WBParaSite" id="EVEC_0000662801-mRNA-1"/>
    </source>
</evidence>
<keyword evidence="15" id="KW-1185">Reference proteome</keyword>
<dbReference type="PANTHER" id="PTHR46011:SF6">
    <property type="entry name" value="HIGH ZINC ACTIVATED NUCLEAR RECEPTOR PROTEIN"/>
    <property type="match status" value="1"/>
</dbReference>
<dbReference type="EMBL" id="UXUI01008416">
    <property type="protein sequence ID" value="VDD91451.1"/>
    <property type="molecule type" value="Genomic_DNA"/>
</dbReference>
<evidence type="ECO:0000256" key="4">
    <source>
        <dbReference type="ARBA" id="ARBA00022771"/>
    </source>
</evidence>
<dbReference type="GO" id="GO:0008270">
    <property type="term" value="F:zinc ion binding"/>
    <property type="evidence" value="ECO:0007669"/>
    <property type="project" value="UniProtKB-KW"/>
</dbReference>
<evidence type="ECO:0000256" key="11">
    <source>
        <dbReference type="RuleBase" id="RU004334"/>
    </source>
</evidence>
<evidence type="ECO:0000256" key="9">
    <source>
        <dbReference type="ARBA" id="ARBA00023170"/>
    </source>
</evidence>
<keyword evidence="4 11" id="KW-0863">Zinc-finger</keyword>
<dbReference type="STRING" id="51028.A0A0N4V8F2"/>
<protein>
    <submittedName>
        <fullName evidence="16">Nuclear receptor</fullName>
    </submittedName>
</protein>
<dbReference type="SUPFAM" id="SSF48508">
    <property type="entry name" value="Nuclear receptor ligand-binding domain"/>
    <property type="match status" value="1"/>
</dbReference>
<evidence type="ECO:0000313" key="15">
    <source>
        <dbReference type="Proteomes" id="UP000274131"/>
    </source>
</evidence>
<dbReference type="SMART" id="SM00399">
    <property type="entry name" value="ZnF_C4"/>
    <property type="match status" value="1"/>
</dbReference>
<dbReference type="Pfam" id="PF00105">
    <property type="entry name" value="zf-C4"/>
    <property type="match status" value="1"/>
</dbReference>